<evidence type="ECO:0000256" key="1">
    <source>
        <dbReference type="SAM" id="SignalP"/>
    </source>
</evidence>
<feature type="chain" id="PRO_5007877749" description="Secreted protein" evidence="1">
    <location>
        <begin position="36"/>
        <end position="124"/>
    </location>
</feature>
<evidence type="ECO:0008006" key="4">
    <source>
        <dbReference type="Google" id="ProtNLM"/>
    </source>
</evidence>
<dbReference type="EMBL" id="KV417523">
    <property type="protein sequence ID" value="KZP24902.1"/>
    <property type="molecule type" value="Genomic_DNA"/>
</dbReference>
<evidence type="ECO:0000313" key="3">
    <source>
        <dbReference type="Proteomes" id="UP000076532"/>
    </source>
</evidence>
<accession>A0A166NDU1</accession>
<keyword evidence="1" id="KW-0732">Signal</keyword>
<feature type="signal peptide" evidence="1">
    <location>
        <begin position="1"/>
        <end position="35"/>
    </location>
</feature>
<protein>
    <recommendedName>
        <fullName evidence="4">Secreted protein</fullName>
    </recommendedName>
</protein>
<proteinExistence type="predicted"/>
<keyword evidence="3" id="KW-1185">Reference proteome</keyword>
<sequence>MRRHELIFGFCWSSRVSTMLDLLRFFVFVFPSCECGHPLPCPDPVEHVFVLTLRKRRNALFIPPMFTRPPRSARACILPDYTSTNLIHSFSFSDPSSRYSIRVNVLQMVFPMVSKVFLSSSRSI</sequence>
<evidence type="ECO:0000313" key="2">
    <source>
        <dbReference type="EMBL" id="KZP24902.1"/>
    </source>
</evidence>
<dbReference type="Proteomes" id="UP000076532">
    <property type="component" value="Unassembled WGS sequence"/>
</dbReference>
<reference evidence="2 3" key="1">
    <citation type="journal article" date="2016" name="Mol. Biol. Evol.">
        <title>Comparative Genomics of Early-Diverging Mushroom-Forming Fungi Provides Insights into the Origins of Lignocellulose Decay Capabilities.</title>
        <authorList>
            <person name="Nagy L.G."/>
            <person name="Riley R."/>
            <person name="Tritt A."/>
            <person name="Adam C."/>
            <person name="Daum C."/>
            <person name="Floudas D."/>
            <person name="Sun H."/>
            <person name="Yadav J.S."/>
            <person name="Pangilinan J."/>
            <person name="Larsson K.H."/>
            <person name="Matsuura K."/>
            <person name="Barry K."/>
            <person name="Labutti K."/>
            <person name="Kuo R."/>
            <person name="Ohm R.A."/>
            <person name="Bhattacharya S.S."/>
            <person name="Shirouzu T."/>
            <person name="Yoshinaga Y."/>
            <person name="Martin F.M."/>
            <person name="Grigoriev I.V."/>
            <person name="Hibbett D.S."/>
        </authorList>
    </citation>
    <scope>NUCLEOTIDE SEQUENCE [LARGE SCALE GENOMIC DNA]</scope>
    <source>
        <strain evidence="2 3">CBS 109695</strain>
    </source>
</reference>
<name>A0A166NDU1_9AGAM</name>
<organism evidence="2 3">
    <name type="scientific">Athelia psychrophila</name>
    <dbReference type="NCBI Taxonomy" id="1759441"/>
    <lineage>
        <taxon>Eukaryota</taxon>
        <taxon>Fungi</taxon>
        <taxon>Dikarya</taxon>
        <taxon>Basidiomycota</taxon>
        <taxon>Agaricomycotina</taxon>
        <taxon>Agaricomycetes</taxon>
        <taxon>Agaricomycetidae</taxon>
        <taxon>Atheliales</taxon>
        <taxon>Atheliaceae</taxon>
        <taxon>Athelia</taxon>
    </lineage>
</organism>
<dbReference type="AlphaFoldDB" id="A0A166NDU1"/>
<gene>
    <name evidence="2" type="ORF">FIBSPDRAFT_398817</name>
</gene>